<organism evidence="5 6">
    <name type="scientific">Cajanus cajan</name>
    <name type="common">Pigeon pea</name>
    <name type="synonym">Cajanus indicus</name>
    <dbReference type="NCBI Taxonomy" id="3821"/>
    <lineage>
        <taxon>Eukaryota</taxon>
        <taxon>Viridiplantae</taxon>
        <taxon>Streptophyta</taxon>
        <taxon>Embryophyta</taxon>
        <taxon>Tracheophyta</taxon>
        <taxon>Spermatophyta</taxon>
        <taxon>Magnoliopsida</taxon>
        <taxon>eudicotyledons</taxon>
        <taxon>Gunneridae</taxon>
        <taxon>Pentapetalae</taxon>
        <taxon>rosids</taxon>
        <taxon>fabids</taxon>
        <taxon>Fabales</taxon>
        <taxon>Fabaceae</taxon>
        <taxon>Papilionoideae</taxon>
        <taxon>50 kb inversion clade</taxon>
        <taxon>NPAAA clade</taxon>
        <taxon>indigoferoid/millettioid clade</taxon>
        <taxon>Phaseoleae</taxon>
        <taxon>Cajanus</taxon>
    </lineage>
</organism>
<evidence type="ECO:0000256" key="2">
    <source>
        <dbReference type="ARBA" id="ARBA00022679"/>
    </source>
</evidence>
<dbReference type="STRING" id="3821.A0A151RXP4"/>
<evidence type="ECO:0000256" key="1">
    <source>
        <dbReference type="ARBA" id="ARBA00022478"/>
    </source>
</evidence>
<dbReference type="EMBL" id="KQ483531">
    <property type="protein sequence ID" value="KYP47321.1"/>
    <property type="molecule type" value="Genomic_DNA"/>
</dbReference>
<sequence>YGLKIKFNEDFFHCTHTYHKHLVFLFQFIQERDKEPMLASGILIEVPTEVYILPESSFSRINKYRTIRITKYRTIGINSILNSIPREVYILPESSFIMVQNNSIDEVGTPITFNIRSQVRGLVRMEKKKKIELKIIFRDIYFPEEMDKRSMHNAILIPPRMVKKKLKEMNHNYKKKVFCFNVQQSLSQNDETDRILLNRNEKCRSFIILSSFNLNWHFLHHNYCEKMFLIIIFGQFICKNVCIVQTKNALHIKSG</sequence>
<dbReference type="GO" id="GO:0016779">
    <property type="term" value="F:nucleotidyltransferase activity"/>
    <property type="evidence" value="ECO:0007669"/>
    <property type="project" value="UniProtKB-KW"/>
</dbReference>
<feature type="non-terminal residue" evidence="5">
    <location>
        <position position="1"/>
    </location>
</feature>
<keyword evidence="4" id="KW-0804">Transcription</keyword>
<dbReference type="InterPro" id="IPR050254">
    <property type="entry name" value="RNA_pol_beta''_euk"/>
</dbReference>
<keyword evidence="2" id="KW-0808">Transferase</keyword>
<keyword evidence="3" id="KW-0548">Nucleotidyltransferase</keyword>
<keyword evidence="6" id="KW-1185">Reference proteome</keyword>
<dbReference type="Proteomes" id="UP000075243">
    <property type="component" value="Unassembled WGS sequence"/>
</dbReference>
<evidence type="ECO:0000313" key="6">
    <source>
        <dbReference type="Proteomes" id="UP000075243"/>
    </source>
</evidence>
<dbReference type="AlphaFoldDB" id="A0A151RXP4"/>
<evidence type="ECO:0000256" key="3">
    <source>
        <dbReference type="ARBA" id="ARBA00022695"/>
    </source>
</evidence>
<gene>
    <name evidence="5" type="ORF">KK1_031051</name>
</gene>
<evidence type="ECO:0000313" key="5">
    <source>
        <dbReference type="EMBL" id="KYP47321.1"/>
    </source>
</evidence>
<proteinExistence type="predicted"/>
<name>A0A151RXP4_CAJCA</name>
<dbReference type="PANTHER" id="PTHR34995">
    <property type="entry name" value="DNA-DIRECTED RNA POLYMERASE SUBUNIT BETA"/>
    <property type="match status" value="1"/>
</dbReference>
<reference evidence="5" key="1">
    <citation type="journal article" date="2012" name="Nat. Biotechnol.">
        <title>Draft genome sequence of pigeonpea (Cajanus cajan), an orphan legume crop of resource-poor farmers.</title>
        <authorList>
            <person name="Varshney R.K."/>
            <person name="Chen W."/>
            <person name="Li Y."/>
            <person name="Bharti A.K."/>
            <person name="Saxena R.K."/>
            <person name="Schlueter J.A."/>
            <person name="Donoghue M.T."/>
            <person name="Azam S."/>
            <person name="Fan G."/>
            <person name="Whaley A.M."/>
            <person name="Farmer A.D."/>
            <person name="Sheridan J."/>
            <person name="Iwata A."/>
            <person name="Tuteja R."/>
            <person name="Penmetsa R.V."/>
            <person name="Wu W."/>
            <person name="Upadhyaya H.D."/>
            <person name="Yang S.P."/>
            <person name="Shah T."/>
            <person name="Saxena K.B."/>
            <person name="Michael T."/>
            <person name="McCombie W.R."/>
            <person name="Yang B."/>
            <person name="Zhang G."/>
            <person name="Yang H."/>
            <person name="Wang J."/>
            <person name="Spillane C."/>
            <person name="Cook D.R."/>
            <person name="May G.D."/>
            <person name="Xu X."/>
            <person name="Jackson S.A."/>
        </authorList>
    </citation>
    <scope>NUCLEOTIDE SEQUENCE [LARGE SCALE GENOMIC DNA]</scope>
</reference>
<dbReference type="Gramene" id="C.cajan_34902.t">
    <property type="protein sequence ID" value="C.cajan_34902.t"/>
    <property type="gene ID" value="C.cajan_34902"/>
</dbReference>
<keyword evidence="1 5" id="KW-0240">DNA-directed RNA polymerase</keyword>
<evidence type="ECO:0000256" key="4">
    <source>
        <dbReference type="ARBA" id="ARBA00023163"/>
    </source>
</evidence>
<dbReference type="GO" id="GO:0000428">
    <property type="term" value="C:DNA-directed RNA polymerase complex"/>
    <property type="evidence" value="ECO:0007669"/>
    <property type="project" value="UniProtKB-KW"/>
</dbReference>
<dbReference type="PANTHER" id="PTHR34995:SF1">
    <property type="entry name" value="DNA-DIRECTED RNA POLYMERASE SUBUNIT BETA"/>
    <property type="match status" value="1"/>
</dbReference>
<protein>
    <submittedName>
        <fullName evidence="5">DNA-directed RNA polymerase subunit beta</fullName>
    </submittedName>
</protein>
<accession>A0A151RXP4</accession>